<evidence type="ECO:0000259" key="1">
    <source>
        <dbReference type="PROSITE" id="PS51459"/>
    </source>
</evidence>
<dbReference type="NCBIfam" id="TIGR01550">
    <property type="entry name" value="DOC_P1"/>
    <property type="match status" value="1"/>
</dbReference>
<dbReference type="PIRSF" id="PIRSF018297">
    <property type="entry name" value="Doc"/>
    <property type="match status" value="1"/>
</dbReference>
<dbReference type="PROSITE" id="PS51459">
    <property type="entry name" value="FIDO"/>
    <property type="match status" value="1"/>
</dbReference>
<keyword evidence="3" id="KW-1185">Reference proteome</keyword>
<reference evidence="2 3" key="1">
    <citation type="submission" date="2021-12" db="EMBL/GenBank/DDBJ databases">
        <title>Genome seq of P8.</title>
        <authorList>
            <person name="Seo T."/>
        </authorList>
    </citation>
    <scope>NUCLEOTIDE SEQUENCE [LARGE SCALE GENOMIC DNA]</scope>
    <source>
        <strain evidence="2 3">P8</strain>
    </source>
</reference>
<dbReference type="InterPro" id="IPR036597">
    <property type="entry name" value="Fido-like_dom_sf"/>
</dbReference>
<accession>A0ABS8XUS9</accession>
<comment type="caution">
    <text evidence="2">The sequence shown here is derived from an EMBL/GenBank/DDBJ whole genome shotgun (WGS) entry which is preliminary data.</text>
</comment>
<sequence>MSRPPRHWRWLNCEVLQAVHLEQLAEHGGAAGTRDPGLFESALARPQNLAVYEDPDVFDLAAAYAVGLAKNHPFIDGNKRTAYVAMELFLVLNGTELTADDASATLTMLAVAAGDVDEPTLAQWLREHTAPR</sequence>
<organism evidence="2 3">
    <name type="scientific">Pelomonas cellulosilytica</name>
    <dbReference type="NCBI Taxonomy" id="2906762"/>
    <lineage>
        <taxon>Bacteria</taxon>
        <taxon>Pseudomonadati</taxon>
        <taxon>Pseudomonadota</taxon>
        <taxon>Betaproteobacteria</taxon>
        <taxon>Burkholderiales</taxon>
        <taxon>Sphaerotilaceae</taxon>
        <taxon>Roseateles</taxon>
    </lineage>
</organism>
<evidence type="ECO:0000313" key="3">
    <source>
        <dbReference type="Proteomes" id="UP001200741"/>
    </source>
</evidence>
<dbReference type="PANTHER" id="PTHR39426">
    <property type="entry name" value="HOMOLOGY TO DEATH-ON-CURING PROTEIN OF PHAGE P1"/>
    <property type="match status" value="1"/>
</dbReference>
<dbReference type="InterPro" id="IPR003812">
    <property type="entry name" value="Fido"/>
</dbReference>
<proteinExistence type="predicted"/>
<gene>
    <name evidence="2" type="ORF">LXT13_08450</name>
</gene>
<dbReference type="Pfam" id="PF02661">
    <property type="entry name" value="Fic"/>
    <property type="match status" value="1"/>
</dbReference>
<dbReference type="EMBL" id="JAJTWU010000003">
    <property type="protein sequence ID" value="MCE4554474.1"/>
    <property type="molecule type" value="Genomic_DNA"/>
</dbReference>
<dbReference type="InterPro" id="IPR006440">
    <property type="entry name" value="Doc"/>
</dbReference>
<dbReference type="InterPro" id="IPR053737">
    <property type="entry name" value="Type_II_TA_Toxin"/>
</dbReference>
<feature type="domain" description="Fido" evidence="1">
    <location>
        <begin position="11"/>
        <end position="127"/>
    </location>
</feature>
<dbReference type="Gene3D" id="1.20.120.1870">
    <property type="entry name" value="Fic/DOC protein, Fido domain"/>
    <property type="match status" value="1"/>
</dbReference>
<protein>
    <submittedName>
        <fullName evidence="2">Type II toxin-antitoxin system death-on-curing family toxin</fullName>
    </submittedName>
</protein>
<evidence type="ECO:0000313" key="2">
    <source>
        <dbReference type="EMBL" id="MCE4554474.1"/>
    </source>
</evidence>
<name>A0ABS8XUS9_9BURK</name>
<dbReference type="SUPFAM" id="SSF140931">
    <property type="entry name" value="Fic-like"/>
    <property type="match status" value="1"/>
</dbReference>
<dbReference type="Proteomes" id="UP001200741">
    <property type="component" value="Unassembled WGS sequence"/>
</dbReference>
<dbReference type="RefSeq" id="WP_233371410.1">
    <property type="nucleotide sequence ID" value="NZ_JAJTWU010000003.1"/>
</dbReference>
<dbReference type="PANTHER" id="PTHR39426:SF1">
    <property type="entry name" value="HOMOLOGY TO DEATH-ON-CURING PROTEIN OF PHAGE P1"/>
    <property type="match status" value="1"/>
</dbReference>